<name>A0AB39HT70_9BACI</name>
<evidence type="ECO:0000313" key="1">
    <source>
        <dbReference type="EMBL" id="XDK33563.1"/>
    </source>
</evidence>
<proteinExistence type="predicted"/>
<reference evidence="1" key="1">
    <citation type="submission" date="2024-07" db="EMBL/GenBank/DDBJ databases">
        <title>Halotolerant mesophilic bacterium Ornithinibacillus sp. 4-3, sp. nov., isolated from soil.</title>
        <authorList>
            <person name="Sidarenka A.V."/>
            <person name="Guliayeva D.E."/>
            <person name="Leanovich S.I."/>
            <person name="Hileuskaya K.S."/>
            <person name="Akhremchuk A.E."/>
            <person name="Sikolenko M.A."/>
            <person name="Valentovich L.N."/>
        </authorList>
    </citation>
    <scope>NUCLEOTIDE SEQUENCE</scope>
    <source>
        <strain evidence="1">4-3</strain>
    </source>
</reference>
<dbReference type="Gene3D" id="6.10.140.2180">
    <property type="match status" value="1"/>
</dbReference>
<accession>A0AB39HT70</accession>
<dbReference type="AlphaFoldDB" id="A0AB39HT70"/>
<dbReference type="RefSeq" id="WP_368654241.1">
    <property type="nucleotide sequence ID" value="NZ_CP162599.1"/>
</dbReference>
<organism evidence="1">
    <name type="scientific">Ornithinibacillus sp. 4-3</name>
    <dbReference type="NCBI Taxonomy" id="3231488"/>
    <lineage>
        <taxon>Bacteria</taxon>
        <taxon>Bacillati</taxon>
        <taxon>Bacillota</taxon>
        <taxon>Bacilli</taxon>
        <taxon>Bacillales</taxon>
        <taxon>Bacillaceae</taxon>
        <taxon>Ornithinibacillus</taxon>
    </lineage>
</organism>
<dbReference type="EMBL" id="CP162599">
    <property type="protein sequence ID" value="XDK33563.1"/>
    <property type="molecule type" value="Genomic_DNA"/>
</dbReference>
<gene>
    <name evidence="1" type="ORF">AB4Y30_04175</name>
</gene>
<protein>
    <submittedName>
        <fullName evidence="1">Uncharacterized protein</fullName>
    </submittedName>
</protein>
<sequence>MLDENKDTSTFSIAKLNLDESKFEDFQSELDALVKKYYDESQNDDNRERTVSLVIIP</sequence>